<organism evidence="2">
    <name type="scientific">marine metagenome</name>
    <dbReference type="NCBI Taxonomy" id="408172"/>
    <lineage>
        <taxon>unclassified sequences</taxon>
        <taxon>metagenomes</taxon>
        <taxon>ecological metagenomes</taxon>
    </lineage>
</organism>
<name>A0A381XJX9_9ZZZZ</name>
<gene>
    <name evidence="2" type="ORF">METZ01_LOCUS117331</name>
</gene>
<dbReference type="CDD" id="cd02440">
    <property type="entry name" value="AdoMet_MTases"/>
    <property type="match status" value="1"/>
</dbReference>
<evidence type="ECO:0000313" key="2">
    <source>
        <dbReference type="EMBL" id="SVA64477.1"/>
    </source>
</evidence>
<dbReference type="Pfam" id="PF13649">
    <property type="entry name" value="Methyltransf_25"/>
    <property type="match status" value="1"/>
</dbReference>
<reference evidence="2" key="1">
    <citation type="submission" date="2018-05" db="EMBL/GenBank/DDBJ databases">
        <authorList>
            <person name="Lanie J.A."/>
            <person name="Ng W.-L."/>
            <person name="Kazmierczak K.M."/>
            <person name="Andrzejewski T.M."/>
            <person name="Davidsen T.M."/>
            <person name="Wayne K.J."/>
            <person name="Tettelin H."/>
            <person name="Glass J.I."/>
            <person name="Rusch D."/>
            <person name="Podicherti R."/>
            <person name="Tsui H.-C.T."/>
            <person name="Winkler M.E."/>
        </authorList>
    </citation>
    <scope>NUCLEOTIDE SEQUENCE</scope>
</reference>
<dbReference type="EMBL" id="UINC01015284">
    <property type="protein sequence ID" value="SVA64477.1"/>
    <property type="molecule type" value="Genomic_DNA"/>
</dbReference>
<dbReference type="InterPro" id="IPR050447">
    <property type="entry name" value="Erg6_SMT_methyltransf"/>
</dbReference>
<accession>A0A381XJX9</accession>
<feature type="domain" description="Methyltransferase" evidence="1">
    <location>
        <begin position="81"/>
        <end position="171"/>
    </location>
</feature>
<dbReference type="SUPFAM" id="SSF53335">
    <property type="entry name" value="S-adenosyl-L-methionine-dependent methyltransferases"/>
    <property type="match status" value="1"/>
</dbReference>
<dbReference type="InterPro" id="IPR029063">
    <property type="entry name" value="SAM-dependent_MTases_sf"/>
</dbReference>
<dbReference type="PANTHER" id="PTHR44068">
    <property type="entry name" value="ZGC:194242"/>
    <property type="match status" value="1"/>
</dbReference>
<feature type="non-terminal residue" evidence="2">
    <location>
        <position position="171"/>
    </location>
</feature>
<dbReference type="InterPro" id="IPR041698">
    <property type="entry name" value="Methyltransf_25"/>
</dbReference>
<proteinExistence type="predicted"/>
<sequence>MIHRIFYFLITISPKTKRWFWNKWYTIFALKAPNPEFRFMNYGYDKDGFHPELTSSDEKERFPIQLYHHIATLVNLKGKSVLEVGSGRGGGAAYIAQNLHPAHMTGIDISKTAVELCNSIYNIDNINFAVGDSENMPFDNEQFDAVINVESSHCYGSMQSFLGETFRILKP</sequence>
<dbReference type="PANTHER" id="PTHR44068:SF11">
    <property type="entry name" value="GERANYL DIPHOSPHATE 2-C-METHYLTRANSFERASE"/>
    <property type="match status" value="1"/>
</dbReference>
<evidence type="ECO:0000259" key="1">
    <source>
        <dbReference type="Pfam" id="PF13649"/>
    </source>
</evidence>
<dbReference type="Gene3D" id="3.40.50.150">
    <property type="entry name" value="Vaccinia Virus protein VP39"/>
    <property type="match status" value="1"/>
</dbReference>
<protein>
    <recommendedName>
        <fullName evidence="1">Methyltransferase domain-containing protein</fullName>
    </recommendedName>
</protein>
<dbReference type="AlphaFoldDB" id="A0A381XJX9"/>